<protein>
    <submittedName>
        <fullName evidence="2">Uncharacterized protein</fullName>
    </submittedName>
</protein>
<evidence type="ECO:0000256" key="1">
    <source>
        <dbReference type="SAM" id="MobiDB-lite"/>
    </source>
</evidence>
<evidence type="ECO:0000313" key="3">
    <source>
        <dbReference type="Proteomes" id="UP000501690"/>
    </source>
</evidence>
<dbReference type="InterPro" id="IPR009057">
    <property type="entry name" value="Homeodomain-like_sf"/>
</dbReference>
<organism evidence="2 3">
    <name type="scientific">Vigna unguiculata</name>
    <name type="common">Cowpea</name>
    <dbReference type="NCBI Taxonomy" id="3917"/>
    <lineage>
        <taxon>Eukaryota</taxon>
        <taxon>Viridiplantae</taxon>
        <taxon>Streptophyta</taxon>
        <taxon>Embryophyta</taxon>
        <taxon>Tracheophyta</taxon>
        <taxon>Spermatophyta</taxon>
        <taxon>Magnoliopsida</taxon>
        <taxon>eudicotyledons</taxon>
        <taxon>Gunneridae</taxon>
        <taxon>Pentapetalae</taxon>
        <taxon>rosids</taxon>
        <taxon>fabids</taxon>
        <taxon>Fabales</taxon>
        <taxon>Fabaceae</taxon>
        <taxon>Papilionoideae</taxon>
        <taxon>50 kb inversion clade</taxon>
        <taxon>NPAAA clade</taxon>
        <taxon>indigoferoid/millettioid clade</taxon>
        <taxon>Phaseoleae</taxon>
        <taxon>Vigna</taxon>
    </lineage>
</organism>
<name>A0A4D6LAI1_VIGUN</name>
<dbReference type="PANTHER" id="PTHR46777">
    <property type="entry name" value="WUSCHEL-RELATED HOMEOBOX 13"/>
    <property type="match status" value="1"/>
</dbReference>
<dbReference type="GO" id="GO:0003700">
    <property type="term" value="F:DNA-binding transcription factor activity"/>
    <property type="evidence" value="ECO:0007669"/>
    <property type="project" value="InterPro"/>
</dbReference>
<dbReference type="Proteomes" id="UP000501690">
    <property type="component" value="Linkage Group LG3"/>
</dbReference>
<dbReference type="EMBL" id="CP039347">
    <property type="protein sequence ID" value="QCD85543.1"/>
    <property type="molecule type" value="Genomic_DNA"/>
</dbReference>
<dbReference type="AlphaFoldDB" id="A0A4D6LAI1"/>
<dbReference type="Gene3D" id="1.10.10.60">
    <property type="entry name" value="Homeodomain-like"/>
    <property type="match status" value="1"/>
</dbReference>
<keyword evidence="3" id="KW-1185">Reference proteome</keyword>
<dbReference type="SUPFAM" id="SSF46689">
    <property type="entry name" value="Homeodomain-like"/>
    <property type="match status" value="1"/>
</dbReference>
<gene>
    <name evidence="2" type="ORF">DEO72_LG3g62</name>
</gene>
<feature type="region of interest" description="Disordered" evidence="1">
    <location>
        <begin position="49"/>
        <end position="72"/>
    </location>
</feature>
<accession>A0A4D6LAI1</accession>
<sequence>MLGPTPLQLQILERIFDEGNGTPSKQKIKEITIQLGQHGQISETHVYNSGSKTEGLIRRGSNSLPHRSLKPRQKLSLQERKRYASRAFRLLKDMYIHNPNLEFDQLLSKIEVAGCYRSYFL</sequence>
<dbReference type="InterPro" id="IPR044559">
    <property type="entry name" value="WOX13-like"/>
</dbReference>
<reference evidence="2 3" key="1">
    <citation type="submission" date="2019-04" db="EMBL/GenBank/DDBJ databases">
        <title>An improved genome assembly and genetic linkage map for asparagus bean, Vigna unguiculata ssp. sesquipedialis.</title>
        <authorList>
            <person name="Xia Q."/>
            <person name="Zhang R."/>
            <person name="Dong Y."/>
        </authorList>
    </citation>
    <scope>NUCLEOTIDE SEQUENCE [LARGE SCALE GENOMIC DNA]</scope>
    <source>
        <tissue evidence="2">Leaf</tissue>
    </source>
</reference>
<proteinExistence type="predicted"/>
<dbReference type="PANTHER" id="PTHR46777:SF16">
    <property type="entry name" value="TRANSCRIPTION FACTOR HOMOBOX-WOX FAMILY-RELATED"/>
    <property type="match status" value="1"/>
</dbReference>
<evidence type="ECO:0000313" key="2">
    <source>
        <dbReference type="EMBL" id="QCD85543.1"/>
    </source>
</evidence>